<protein>
    <recommendedName>
        <fullName evidence="3">DUF3990 domain-containing protein</fullName>
    </recommendedName>
</protein>
<dbReference type="Proteomes" id="UP001221411">
    <property type="component" value="Unassembled WGS sequence"/>
</dbReference>
<dbReference type="EMBL" id="JAQNDO010000001">
    <property type="protein sequence ID" value="MDC0740885.1"/>
    <property type="molecule type" value="Genomic_DNA"/>
</dbReference>
<proteinExistence type="predicted"/>
<gene>
    <name evidence="1" type="ORF">POL67_05975</name>
</gene>
<keyword evidence="2" id="KW-1185">Reference proteome</keyword>
<evidence type="ECO:0000313" key="1">
    <source>
        <dbReference type="EMBL" id="MDC0740885.1"/>
    </source>
</evidence>
<evidence type="ECO:0000313" key="2">
    <source>
        <dbReference type="Proteomes" id="UP001221411"/>
    </source>
</evidence>
<reference evidence="1 2" key="1">
    <citation type="submission" date="2022-11" db="EMBL/GenBank/DDBJ databases">
        <title>Minimal conservation of predation-associated metabolite biosynthetic gene clusters underscores biosynthetic potential of Myxococcota including descriptions for ten novel species: Archangium lansinium sp. nov., Myxococcus landrumus sp. nov., Nannocystis bai.</title>
        <authorList>
            <person name="Ahearne A."/>
            <person name="Stevens C."/>
            <person name="Dowd S."/>
        </authorList>
    </citation>
    <scope>NUCLEOTIDE SEQUENCE [LARGE SCALE GENOMIC DNA]</scope>
    <source>
        <strain evidence="1 2">RJM3</strain>
    </source>
</reference>
<dbReference type="Gene3D" id="3.90.175.10">
    <property type="entry name" value="Diphtheria Toxin, domain 1"/>
    <property type="match status" value="1"/>
</dbReference>
<dbReference type="RefSeq" id="WP_271916091.1">
    <property type="nucleotide sequence ID" value="NZ_JAQNDO010000001.1"/>
</dbReference>
<sequence length="143" mass="15772">MPDAFYHGTDHVTAQRVSSRTSAIDVARGGGEFGRGFYVGDSPVLALQFAIGRFGVTNARALRFIITQESYSALETKYLAEKDAKKLRQRVRRARATRSHLVGVDVVCGPIEGRAQNLQSKFETERSQAVLNDPACTTIELVR</sequence>
<organism evidence="1 2">
    <name type="scientific">Polyangium mundeleinium</name>
    <dbReference type="NCBI Taxonomy" id="2995306"/>
    <lineage>
        <taxon>Bacteria</taxon>
        <taxon>Pseudomonadati</taxon>
        <taxon>Myxococcota</taxon>
        <taxon>Polyangia</taxon>
        <taxon>Polyangiales</taxon>
        <taxon>Polyangiaceae</taxon>
        <taxon>Polyangium</taxon>
    </lineage>
</organism>
<comment type="caution">
    <text evidence="1">The sequence shown here is derived from an EMBL/GenBank/DDBJ whole genome shotgun (WGS) entry which is preliminary data.</text>
</comment>
<name>A0ABT5EGE5_9BACT</name>
<evidence type="ECO:0008006" key="3">
    <source>
        <dbReference type="Google" id="ProtNLM"/>
    </source>
</evidence>
<accession>A0ABT5EGE5</accession>